<proteinExistence type="predicted"/>
<keyword evidence="2" id="KW-0812">Transmembrane</keyword>
<evidence type="ECO:0000256" key="1">
    <source>
        <dbReference type="SAM" id="MobiDB-lite"/>
    </source>
</evidence>
<dbReference type="Pfam" id="PF03134">
    <property type="entry name" value="TB2_DP1_HVA22"/>
    <property type="match status" value="1"/>
</dbReference>
<gene>
    <name evidence="3" type="ORF">PUMCH_003690</name>
</gene>
<evidence type="ECO:0000313" key="3">
    <source>
        <dbReference type="EMBL" id="WPK26339.1"/>
    </source>
</evidence>
<keyword evidence="2" id="KW-0472">Membrane</keyword>
<dbReference type="AlphaFoldDB" id="A0AAX4HCN3"/>
<evidence type="ECO:0008006" key="5">
    <source>
        <dbReference type="Google" id="ProtNLM"/>
    </source>
</evidence>
<dbReference type="GeneID" id="88174753"/>
<dbReference type="RefSeq" id="XP_062878720.1">
    <property type="nucleotide sequence ID" value="XM_063022650.1"/>
</dbReference>
<dbReference type="InterPro" id="IPR004345">
    <property type="entry name" value="TB2_DP1_HVA22"/>
</dbReference>
<feature type="transmembrane region" description="Helical" evidence="2">
    <location>
        <begin position="53"/>
        <end position="77"/>
    </location>
</feature>
<feature type="compositionally biased region" description="Low complexity" evidence="1">
    <location>
        <begin position="242"/>
        <end position="254"/>
    </location>
</feature>
<keyword evidence="2" id="KW-1133">Transmembrane helix</keyword>
<reference evidence="3 4" key="1">
    <citation type="submission" date="2023-10" db="EMBL/GenBank/DDBJ databases">
        <title>Draft Genome Sequence of Candida saopaulonensis from a very Premature Infant with Sepsis.</title>
        <authorList>
            <person name="Ning Y."/>
            <person name="Dai R."/>
            <person name="Xiao M."/>
            <person name="Xu Y."/>
            <person name="Yan Q."/>
            <person name="Zhang L."/>
        </authorList>
    </citation>
    <scope>NUCLEOTIDE SEQUENCE [LARGE SCALE GENOMIC DNA]</scope>
    <source>
        <strain evidence="3 4">19XY460</strain>
    </source>
</reference>
<evidence type="ECO:0000256" key="2">
    <source>
        <dbReference type="SAM" id="Phobius"/>
    </source>
</evidence>
<dbReference type="KEGG" id="asau:88174753"/>
<name>A0AAX4HCN3_9ASCO</name>
<keyword evidence="4" id="KW-1185">Reference proteome</keyword>
<dbReference type="Proteomes" id="UP001338582">
    <property type="component" value="Chromosome 4"/>
</dbReference>
<accession>A0AAX4HCN3</accession>
<organism evidence="3 4">
    <name type="scientific">Australozyma saopauloensis</name>
    <dbReference type="NCBI Taxonomy" id="291208"/>
    <lineage>
        <taxon>Eukaryota</taxon>
        <taxon>Fungi</taxon>
        <taxon>Dikarya</taxon>
        <taxon>Ascomycota</taxon>
        <taxon>Saccharomycotina</taxon>
        <taxon>Pichiomycetes</taxon>
        <taxon>Metschnikowiaceae</taxon>
        <taxon>Australozyma</taxon>
    </lineage>
</organism>
<protein>
    <recommendedName>
        <fullName evidence="5">Protein YOP1</fullName>
    </recommendedName>
</protein>
<feature type="transmembrane region" description="Helical" evidence="2">
    <location>
        <begin position="20"/>
        <end position="41"/>
    </location>
</feature>
<dbReference type="EMBL" id="CP138897">
    <property type="protein sequence ID" value="WPK26339.1"/>
    <property type="molecule type" value="Genomic_DNA"/>
</dbReference>
<feature type="region of interest" description="Disordered" evidence="1">
    <location>
        <begin position="217"/>
        <end position="254"/>
    </location>
</feature>
<sequence length="254" mass="28218">MLKRATAAQLDALEEDTLNFRLLHLQMWFIYWVVTAVVSLVEDFTFVKAVPMYLIWRLILSAWLMFPITNFGLLRLLQVLTYNEMQTAWQLFSNEGCGLVYFQYLVPLFRRQTESMGNTWSAFWSHVSKQSVRDYMPNDLGAASFAHAKTAGETPPASAEATKPDSLLHNLNGLGGLVGAIFPTKELSPDQKDSSLRASGSASLLSDRDFAEYAVVDKPGNKESSPGVKQRPAIAPVVGKESASSSSGSRFKIW</sequence>
<evidence type="ECO:0000313" key="4">
    <source>
        <dbReference type="Proteomes" id="UP001338582"/>
    </source>
</evidence>